<organism evidence="1 2">
    <name type="scientific">Phocaeicola vulgatus str. 3775 SL</name>
    <name type="common">B</name>
    <name type="synonym">iv</name>
    <dbReference type="NCBI Taxonomy" id="1339350"/>
    <lineage>
        <taxon>Bacteria</taxon>
        <taxon>Pseudomonadati</taxon>
        <taxon>Bacteroidota</taxon>
        <taxon>Bacteroidia</taxon>
        <taxon>Bacteroidales</taxon>
        <taxon>Bacteroidaceae</taxon>
        <taxon>Phocaeicola</taxon>
    </lineage>
</organism>
<gene>
    <name evidence="1" type="ORF">M097_0547</name>
</gene>
<dbReference type="EMBL" id="JNHI01000002">
    <property type="protein sequence ID" value="KDS33382.1"/>
    <property type="molecule type" value="Genomic_DNA"/>
</dbReference>
<comment type="caution">
    <text evidence="1">The sequence shown here is derived from an EMBL/GenBank/DDBJ whole genome shotgun (WGS) entry which is preliminary data.</text>
</comment>
<dbReference type="AlphaFoldDB" id="A0A078RHF7"/>
<dbReference type="Proteomes" id="UP000028134">
    <property type="component" value="Unassembled WGS sequence"/>
</dbReference>
<protein>
    <submittedName>
        <fullName evidence="1">Uncharacterized protein</fullName>
    </submittedName>
</protein>
<reference evidence="1 2" key="1">
    <citation type="submission" date="2014-04" db="EMBL/GenBank/DDBJ databases">
        <authorList>
            <person name="Sears C."/>
            <person name="Carroll K."/>
            <person name="Sack B.R."/>
            <person name="Qadri F."/>
            <person name="Myers L.L."/>
            <person name="Chung G.-T."/>
            <person name="Escheverria P."/>
            <person name="Fraser C.M."/>
            <person name="Sadzewicz L."/>
            <person name="Shefchek K.A."/>
            <person name="Tallon L."/>
            <person name="Das S.P."/>
            <person name="Daugherty S."/>
            <person name="Mongodin E.F."/>
        </authorList>
    </citation>
    <scope>NUCLEOTIDE SEQUENCE [LARGE SCALE GENOMIC DNA]</scope>
    <source>
        <strain evidence="2">3775 SL(B) 10 (iv)</strain>
    </source>
</reference>
<name>A0A078RHF7_PHOVU</name>
<accession>A0A078RHF7</accession>
<sequence>MVEEVAHAAAHVKHHFRRCRRKGLHHAPAYVVRGEELSHLEFLLGLGVFMVAGEIRLPEVVQSSDSRVAVVDAFLRNEVLARVYGEKDFLVDLGTPVLGNLLGYDGIHVFSFLMVGNGDTPQGCLTGCLNKYFMNHSSLSVISSSRSLL</sequence>
<evidence type="ECO:0000313" key="2">
    <source>
        <dbReference type="Proteomes" id="UP000028134"/>
    </source>
</evidence>
<evidence type="ECO:0000313" key="1">
    <source>
        <dbReference type="EMBL" id="KDS33382.1"/>
    </source>
</evidence>
<proteinExistence type="predicted"/>